<name>A0A7S1PKU2_9EUKA</name>
<evidence type="ECO:0000313" key="1">
    <source>
        <dbReference type="EMBL" id="CAD9086311.1"/>
    </source>
</evidence>
<dbReference type="Gene3D" id="1.25.40.10">
    <property type="entry name" value="Tetratricopeptide repeat domain"/>
    <property type="match status" value="1"/>
</dbReference>
<organism evidence="1">
    <name type="scientific">Percolomonas cosmopolitus</name>
    <dbReference type="NCBI Taxonomy" id="63605"/>
    <lineage>
        <taxon>Eukaryota</taxon>
        <taxon>Discoba</taxon>
        <taxon>Heterolobosea</taxon>
        <taxon>Tetramitia</taxon>
        <taxon>Eutetramitia</taxon>
        <taxon>Percolomonadidae</taxon>
        <taxon>Percolomonas</taxon>
    </lineage>
</organism>
<dbReference type="Pfam" id="PF08238">
    <property type="entry name" value="Sel1"/>
    <property type="match status" value="2"/>
</dbReference>
<reference evidence="1" key="1">
    <citation type="submission" date="2021-01" db="EMBL/GenBank/DDBJ databases">
        <authorList>
            <person name="Corre E."/>
            <person name="Pelletier E."/>
            <person name="Niang G."/>
            <person name="Scheremetjew M."/>
            <person name="Finn R."/>
            <person name="Kale V."/>
            <person name="Holt S."/>
            <person name="Cochrane G."/>
            <person name="Meng A."/>
            <person name="Brown T."/>
            <person name="Cohen L."/>
        </authorList>
    </citation>
    <scope>NUCLEOTIDE SEQUENCE</scope>
    <source>
        <strain evidence="1">WS</strain>
    </source>
</reference>
<dbReference type="InterPro" id="IPR006597">
    <property type="entry name" value="Sel1-like"/>
</dbReference>
<dbReference type="InterPro" id="IPR011990">
    <property type="entry name" value="TPR-like_helical_dom_sf"/>
</dbReference>
<proteinExistence type="predicted"/>
<dbReference type="AlphaFoldDB" id="A0A7S1PKU2"/>
<dbReference type="EMBL" id="HBGD01011558">
    <property type="protein sequence ID" value="CAD9086311.1"/>
    <property type="molecule type" value="Transcribed_RNA"/>
</dbReference>
<gene>
    <name evidence="1" type="ORF">PCOS0759_LOCUS9565</name>
</gene>
<protein>
    <recommendedName>
        <fullName evidence="2">Sel1 repeat family protein</fullName>
    </recommendedName>
</protein>
<evidence type="ECO:0008006" key="2">
    <source>
        <dbReference type="Google" id="ProtNLM"/>
    </source>
</evidence>
<dbReference type="SUPFAM" id="SSF81901">
    <property type="entry name" value="HCP-like"/>
    <property type="match status" value="1"/>
</dbReference>
<sequence>MLSISLFFLTHFLFITPSILALFQLKYSFLGEILLVLAWVARKYAPSYYKSILLLNADNLNNTYCQIEMALQYESGYAMFPKDAERAHYWMRRAATNVNSFEEDLTEAQYHYARYWELGIGCEQPSDKEACNWMQKAAQNYHPEALQFIERRQRSLVFRNV</sequence>
<dbReference type="SMART" id="SM00671">
    <property type="entry name" value="SEL1"/>
    <property type="match status" value="2"/>
</dbReference>
<accession>A0A7S1PKU2</accession>